<reference evidence="3" key="1">
    <citation type="submission" date="2022-07" db="EMBL/GenBank/DDBJ databases">
        <authorList>
            <person name="Trinca V."/>
            <person name="Uliana J.V.C."/>
            <person name="Torres T.T."/>
            <person name="Ward R.J."/>
            <person name="Monesi N."/>
        </authorList>
    </citation>
    <scope>NUCLEOTIDE SEQUENCE</scope>
    <source>
        <strain evidence="3">HSMRA1968</strain>
        <tissue evidence="3">Whole embryos</tissue>
    </source>
</reference>
<organism evidence="3 4">
    <name type="scientific">Pseudolycoriella hygida</name>
    <dbReference type="NCBI Taxonomy" id="35572"/>
    <lineage>
        <taxon>Eukaryota</taxon>
        <taxon>Metazoa</taxon>
        <taxon>Ecdysozoa</taxon>
        <taxon>Arthropoda</taxon>
        <taxon>Hexapoda</taxon>
        <taxon>Insecta</taxon>
        <taxon>Pterygota</taxon>
        <taxon>Neoptera</taxon>
        <taxon>Endopterygota</taxon>
        <taxon>Diptera</taxon>
        <taxon>Nematocera</taxon>
        <taxon>Sciaroidea</taxon>
        <taxon>Sciaridae</taxon>
        <taxon>Pseudolycoriella</taxon>
    </lineage>
</organism>
<feature type="region of interest" description="Disordered" evidence="2">
    <location>
        <begin position="1"/>
        <end position="23"/>
    </location>
</feature>
<comment type="caution">
    <text evidence="3">The sequence shown here is derived from an EMBL/GenBank/DDBJ whole genome shotgun (WGS) entry which is preliminary data.</text>
</comment>
<feature type="compositionally biased region" description="Polar residues" evidence="2">
    <location>
        <begin position="1"/>
        <end position="11"/>
    </location>
</feature>
<accession>A0A9Q0NCY6</accession>
<evidence type="ECO:0000313" key="3">
    <source>
        <dbReference type="EMBL" id="KAJ6647833.1"/>
    </source>
</evidence>
<proteinExistence type="predicted"/>
<dbReference type="EMBL" id="WJQU01000001">
    <property type="protein sequence ID" value="KAJ6647833.1"/>
    <property type="molecule type" value="Genomic_DNA"/>
</dbReference>
<feature type="region of interest" description="Disordered" evidence="2">
    <location>
        <begin position="71"/>
        <end position="96"/>
    </location>
</feature>
<dbReference type="AlphaFoldDB" id="A0A9Q0NCY6"/>
<dbReference type="Proteomes" id="UP001151699">
    <property type="component" value="Chromosome A"/>
</dbReference>
<feature type="compositionally biased region" description="Basic residues" evidence="2">
    <location>
        <begin position="74"/>
        <end position="84"/>
    </location>
</feature>
<name>A0A9Q0NCY6_9DIPT</name>
<protein>
    <submittedName>
        <fullName evidence="3">Uncharacterized protein</fullName>
    </submittedName>
</protein>
<gene>
    <name evidence="3" type="ORF">Bhyg_03056</name>
</gene>
<evidence type="ECO:0000256" key="1">
    <source>
        <dbReference type="SAM" id="Coils"/>
    </source>
</evidence>
<evidence type="ECO:0000313" key="4">
    <source>
        <dbReference type="Proteomes" id="UP001151699"/>
    </source>
</evidence>
<keyword evidence="1" id="KW-0175">Coiled coil</keyword>
<evidence type="ECO:0000256" key="2">
    <source>
        <dbReference type="SAM" id="MobiDB-lite"/>
    </source>
</evidence>
<sequence>DSTTKGTNQDLYEQGTVPERLSDVTHNISSKVNNPMAKELEVEKFDLNEQERLFRLVRTWMMKKTSSFYEKKKATSTRRARQPQRRNSSSSDSEEVAENILIAKELEKNYLHESDYSVDDEAADAVMNEVVVASSSRTSSRQKTIGTQTSPDFVNNYEKVIQSLVKENRGLKTAIKNLQENRAKQPTELFPDLNDKLKSDDTIVLKSLFSSAQSNANRTKYGQRYYQGIR</sequence>
<keyword evidence="4" id="KW-1185">Reference proteome</keyword>
<feature type="non-terminal residue" evidence="3">
    <location>
        <position position="1"/>
    </location>
</feature>
<feature type="coiled-coil region" evidence="1">
    <location>
        <begin position="154"/>
        <end position="181"/>
    </location>
</feature>
<feature type="non-terminal residue" evidence="3">
    <location>
        <position position="230"/>
    </location>
</feature>